<dbReference type="Pfam" id="PF00565">
    <property type="entry name" value="SNase"/>
    <property type="match status" value="1"/>
</dbReference>
<dbReference type="SUPFAM" id="SSF50199">
    <property type="entry name" value="Staphylococcal nuclease"/>
    <property type="match status" value="1"/>
</dbReference>
<evidence type="ECO:0000256" key="1">
    <source>
        <dbReference type="ARBA" id="ARBA00022722"/>
    </source>
</evidence>
<sequence>MKKFITAIVVSLLVAGCGAQNVEQAGPTKGSQEQAETIKIKGRWATVTKVTDGDTLELDGTEKVRLIGVNTPETVKPGVSPMPYGKEASEFTKSKLLGKKVFVEVDIQPKDKYDRTLAYIYLEKPKTEQDIENVMMNALLLKEGYAQLMTIPPNVKYSDLFVKLQKQAREAKKGLWALDLYKDSTKNSGDVFKK</sequence>
<keyword evidence="2" id="KW-0255">Endonuclease</keyword>
<keyword evidence="6" id="KW-1185">Reference proteome</keyword>
<name>A0A292YCG9_9BACL</name>
<accession>A0A292YCG9</accession>
<dbReference type="OrthoDB" id="4376109at2"/>
<keyword evidence="3" id="KW-0378">Hydrolase</keyword>
<reference evidence="6" key="1">
    <citation type="submission" date="2017-07" db="EMBL/GenBank/DDBJ databases">
        <title>Draft genome sequence of Effusibacillus lacus strain skLN1.</title>
        <authorList>
            <person name="Watanabe M."/>
            <person name="Kojima H."/>
            <person name="Fukui M."/>
        </authorList>
    </citation>
    <scope>NUCLEOTIDE SEQUENCE [LARGE SCALE GENOMIC DNA]</scope>
    <source>
        <strain evidence="6">skLN1</strain>
    </source>
</reference>
<dbReference type="SMART" id="SM00318">
    <property type="entry name" value="SNc"/>
    <property type="match status" value="1"/>
</dbReference>
<feature type="domain" description="TNase-like" evidence="4">
    <location>
        <begin position="41"/>
        <end position="178"/>
    </location>
</feature>
<keyword evidence="1" id="KW-0540">Nuclease</keyword>
<proteinExistence type="predicted"/>
<organism evidence="5 6">
    <name type="scientific">Effusibacillus lacus</name>
    <dbReference type="NCBI Taxonomy" id="1348429"/>
    <lineage>
        <taxon>Bacteria</taxon>
        <taxon>Bacillati</taxon>
        <taxon>Bacillota</taxon>
        <taxon>Bacilli</taxon>
        <taxon>Bacillales</taxon>
        <taxon>Alicyclobacillaceae</taxon>
        <taxon>Effusibacillus</taxon>
    </lineage>
</organism>
<evidence type="ECO:0000259" key="4">
    <source>
        <dbReference type="PROSITE" id="PS50830"/>
    </source>
</evidence>
<dbReference type="RefSeq" id="WP_096180800.1">
    <property type="nucleotide sequence ID" value="NZ_BDUF01000014.1"/>
</dbReference>
<dbReference type="AlphaFoldDB" id="A0A292YCG9"/>
<evidence type="ECO:0000313" key="5">
    <source>
        <dbReference type="EMBL" id="GAX89112.1"/>
    </source>
</evidence>
<dbReference type="GO" id="GO:0004519">
    <property type="term" value="F:endonuclease activity"/>
    <property type="evidence" value="ECO:0007669"/>
    <property type="project" value="UniProtKB-KW"/>
</dbReference>
<dbReference type="PROSITE" id="PS50830">
    <property type="entry name" value="TNASE_3"/>
    <property type="match status" value="1"/>
</dbReference>
<comment type="caution">
    <text evidence="5">The sequence shown here is derived from an EMBL/GenBank/DDBJ whole genome shotgun (WGS) entry which is preliminary data.</text>
</comment>
<dbReference type="PROSITE" id="PS51257">
    <property type="entry name" value="PROKAR_LIPOPROTEIN"/>
    <property type="match status" value="1"/>
</dbReference>
<dbReference type="PANTHER" id="PTHR12302">
    <property type="entry name" value="EBNA2 BINDING PROTEIN P100"/>
    <property type="match status" value="1"/>
</dbReference>
<dbReference type="InterPro" id="IPR016071">
    <property type="entry name" value="Staphylococal_nuclease_OB-fold"/>
</dbReference>
<dbReference type="EMBL" id="BDUF01000014">
    <property type="protein sequence ID" value="GAX89112.1"/>
    <property type="molecule type" value="Genomic_DNA"/>
</dbReference>
<gene>
    <name evidence="5" type="ORF">EFBL_0730</name>
</gene>
<dbReference type="InterPro" id="IPR035437">
    <property type="entry name" value="SNase_OB-fold_sf"/>
</dbReference>
<dbReference type="PANTHER" id="PTHR12302:SF3">
    <property type="entry name" value="SERINE_THREONINE-PROTEIN KINASE 31"/>
    <property type="match status" value="1"/>
</dbReference>
<dbReference type="Proteomes" id="UP000217785">
    <property type="component" value="Unassembled WGS sequence"/>
</dbReference>
<evidence type="ECO:0000256" key="3">
    <source>
        <dbReference type="ARBA" id="ARBA00022801"/>
    </source>
</evidence>
<evidence type="ECO:0000313" key="6">
    <source>
        <dbReference type="Proteomes" id="UP000217785"/>
    </source>
</evidence>
<evidence type="ECO:0000256" key="2">
    <source>
        <dbReference type="ARBA" id="ARBA00022759"/>
    </source>
</evidence>
<protein>
    <recommendedName>
        <fullName evidence="4">TNase-like domain-containing protein</fullName>
    </recommendedName>
</protein>
<dbReference type="Gene3D" id="2.40.50.90">
    <property type="match status" value="1"/>
</dbReference>
<dbReference type="GO" id="GO:0016787">
    <property type="term" value="F:hydrolase activity"/>
    <property type="evidence" value="ECO:0007669"/>
    <property type="project" value="UniProtKB-KW"/>
</dbReference>